<evidence type="ECO:0000256" key="13">
    <source>
        <dbReference type="ARBA" id="ARBA00030600"/>
    </source>
</evidence>
<dbReference type="EMBL" id="CP042344">
    <property type="protein sequence ID" value="QEA11690.1"/>
    <property type="molecule type" value="Genomic_DNA"/>
</dbReference>
<evidence type="ECO:0000256" key="6">
    <source>
        <dbReference type="ARBA" id="ARBA00015130"/>
    </source>
</evidence>
<dbReference type="AlphaFoldDB" id="A0A5B8RPZ5"/>
<dbReference type="GO" id="GO:0043768">
    <property type="term" value="F:S-ribosylhomocysteine lyase activity"/>
    <property type="evidence" value="ECO:0007669"/>
    <property type="project" value="UniProtKB-EC"/>
</dbReference>
<dbReference type="Pfam" id="PF02664">
    <property type="entry name" value="LuxS"/>
    <property type="match status" value="1"/>
</dbReference>
<keyword evidence="10" id="KW-0408">Iron</keyword>
<dbReference type="KEGG" id="cof:FOZ74_00735"/>
<evidence type="ECO:0000313" key="15">
    <source>
        <dbReference type="EMBL" id="QEA11690.1"/>
    </source>
</evidence>
<evidence type="ECO:0000256" key="7">
    <source>
        <dbReference type="ARBA" id="ARBA00022654"/>
    </source>
</evidence>
<evidence type="ECO:0000256" key="4">
    <source>
        <dbReference type="ARBA" id="ARBA00011738"/>
    </source>
</evidence>
<accession>A0A5B8RPZ5</accession>
<evidence type="ECO:0000256" key="12">
    <source>
        <dbReference type="ARBA" id="ARBA00024654"/>
    </source>
</evidence>
<comment type="similarity">
    <text evidence="3">Belongs to the LuxS family.</text>
</comment>
<keyword evidence="7" id="KW-0673">Quorum sensing</keyword>
<evidence type="ECO:0000256" key="5">
    <source>
        <dbReference type="ARBA" id="ARBA00012240"/>
    </source>
</evidence>
<evidence type="ECO:0000256" key="10">
    <source>
        <dbReference type="ARBA" id="ARBA00023004"/>
    </source>
</evidence>
<dbReference type="RefSeq" id="WP_146911211.1">
    <property type="nucleotide sequence ID" value="NZ_CP042344.1"/>
</dbReference>
<keyword evidence="11 15" id="KW-0456">Lyase</keyword>
<proteinExistence type="inferred from homology"/>
<evidence type="ECO:0000256" key="9">
    <source>
        <dbReference type="ARBA" id="ARBA00022929"/>
    </source>
</evidence>
<name>A0A5B8RPZ5_9BURK</name>
<dbReference type="Gene3D" id="3.30.1360.80">
    <property type="entry name" value="S-ribosylhomocysteinase (LuxS)"/>
    <property type="match status" value="1"/>
</dbReference>
<dbReference type="PANTHER" id="PTHR35799">
    <property type="entry name" value="S-RIBOSYLHOMOCYSTEINE LYASE"/>
    <property type="match status" value="1"/>
</dbReference>
<sequence>MPGPALHPHTGLWPAGLTGELDHRRLKAPTVKLRSALPTPGGDVIYAVDLRVRLPNRNAFLSSSELHSTEHFLLEGFSRLLPRHFLSVGIMGCRTGFYLGFVNEGRPEVLCATLERILQEMQTAAAVPYANIGQCGHWQDHDLQAARQLAQEILAHRATWLDAA</sequence>
<comment type="subunit">
    <text evidence="4">Homodimer.</text>
</comment>
<keyword evidence="9" id="KW-0071">Autoinducer synthesis</keyword>
<keyword evidence="16" id="KW-1185">Reference proteome</keyword>
<evidence type="ECO:0000256" key="1">
    <source>
        <dbReference type="ARBA" id="ARBA00000297"/>
    </source>
</evidence>
<evidence type="ECO:0000256" key="11">
    <source>
        <dbReference type="ARBA" id="ARBA00023239"/>
    </source>
</evidence>
<dbReference type="GO" id="GO:0009372">
    <property type="term" value="P:quorum sensing"/>
    <property type="evidence" value="ECO:0007669"/>
    <property type="project" value="UniProtKB-KW"/>
</dbReference>
<dbReference type="InterPro" id="IPR011249">
    <property type="entry name" value="Metalloenz_LuxS/M16"/>
</dbReference>
<comment type="function">
    <text evidence="12">Involved in the synthesis of autoinducer 2 (AI-2) which is secreted by bacteria and is used to communicate both the cell density and the metabolic potential of the environment. The regulation of gene expression in response to changes in cell density is called quorum sensing. Catalyzes the transformation of S-ribosylhomocysteine (RHC) to homocysteine (HC) and 4,5-dihydroxy-2,3-pentadione (DPD).</text>
</comment>
<dbReference type="PANTHER" id="PTHR35799:SF1">
    <property type="entry name" value="S-RIBOSYLHOMOCYSTEINE LYASE"/>
    <property type="match status" value="1"/>
</dbReference>
<reference evidence="15 16" key="1">
    <citation type="submission" date="2019-07" db="EMBL/GenBank/DDBJ databases">
        <title>Complete genome sequence of Comamonas sp. NLF 7-7 isolated from livestock.</title>
        <authorList>
            <person name="Kim D.H."/>
            <person name="Kim J.G."/>
        </authorList>
    </citation>
    <scope>NUCLEOTIDE SEQUENCE [LARGE SCALE GENOMIC DNA]</scope>
    <source>
        <strain evidence="15 16">NLF 7-7</strain>
    </source>
</reference>
<dbReference type="SUPFAM" id="SSF63411">
    <property type="entry name" value="LuxS/MPP-like metallohydrolase"/>
    <property type="match status" value="1"/>
</dbReference>
<dbReference type="EC" id="4.4.1.21" evidence="5"/>
<dbReference type="PRINTS" id="PR01487">
    <property type="entry name" value="LUXSPROTEIN"/>
</dbReference>
<evidence type="ECO:0000256" key="14">
    <source>
        <dbReference type="ARBA" id="ARBA00031777"/>
    </source>
</evidence>
<evidence type="ECO:0000256" key="8">
    <source>
        <dbReference type="ARBA" id="ARBA00022723"/>
    </source>
</evidence>
<gene>
    <name evidence="15" type="ORF">FOZ74_00735</name>
</gene>
<dbReference type="OrthoDB" id="9788129at2"/>
<dbReference type="InterPro" id="IPR037005">
    <property type="entry name" value="LuxS_sf"/>
</dbReference>
<dbReference type="Proteomes" id="UP000321199">
    <property type="component" value="Chromosome"/>
</dbReference>
<evidence type="ECO:0000313" key="16">
    <source>
        <dbReference type="Proteomes" id="UP000321199"/>
    </source>
</evidence>
<organism evidence="15 16">
    <name type="scientific">Comamonas flocculans</name>
    <dbReference type="NCBI Taxonomy" id="2597701"/>
    <lineage>
        <taxon>Bacteria</taxon>
        <taxon>Pseudomonadati</taxon>
        <taxon>Pseudomonadota</taxon>
        <taxon>Betaproteobacteria</taxon>
        <taxon>Burkholderiales</taxon>
        <taxon>Comamonadaceae</taxon>
        <taxon>Comamonas</taxon>
    </lineage>
</organism>
<evidence type="ECO:0000256" key="3">
    <source>
        <dbReference type="ARBA" id="ARBA00007311"/>
    </source>
</evidence>
<protein>
    <recommendedName>
        <fullName evidence="6">S-ribosylhomocysteine lyase</fullName>
        <ecNumber evidence="5">4.4.1.21</ecNumber>
    </recommendedName>
    <alternativeName>
        <fullName evidence="13">AI-2 synthesis protein</fullName>
    </alternativeName>
    <alternativeName>
        <fullName evidence="14">Autoinducer-2 production protein LuxS</fullName>
    </alternativeName>
</protein>
<keyword evidence="8" id="KW-0479">Metal-binding</keyword>
<evidence type="ECO:0000256" key="2">
    <source>
        <dbReference type="ARBA" id="ARBA00001962"/>
    </source>
</evidence>
<dbReference type="InterPro" id="IPR003815">
    <property type="entry name" value="S-ribosylhomocysteinase"/>
</dbReference>
<comment type="cofactor">
    <cofactor evidence="2">
        <name>Fe cation</name>
        <dbReference type="ChEBI" id="CHEBI:24875"/>
    </cofactor>
</comment>
<comment type="catalytic activity">
    <reaction evidence="1">
        <text>S-(5-deoxy-D-ribos-5-yl)-L-homocysteine = (S)-4,5-dihydroxypentane-2,3-dione + L-homocysteine</text>
        <dbReference type="Rhea" id="RHEA:17753"/>
        <dbReference type="ChEBI" id="CHEBI:29484"/>
        <dbReference type="ChEBI" id="CHEBI:58195"/>
        <dbReference type="ChEBI" id="CHEBI:58199"/>
        <dbReference type="EC" id="4.4.1.21"/>
    </reaction>
</comment>
<dbReference type="GO" id="GO:0005506">
    <property type="term" value="F:iron ion binding"/>
    <property type="evidence" value="ECO:0007669"/>
    <property type="project" value="InterPro"/>
</dbReference>